<evidence type="ECO:0000313" key="4">
    <source>
        <dbReference type="EMBL" id="CAB4278949.1"/>
    </source>
</evidence>
<reference evidence="4 5" key="1">
    <citation type="submission" date="2020-05" db="EMBL/GenBank/DDBJ databases">
        <authorList>
            <person name="Campoy J."/>
            <person name="Schneeberger K."/>
            <person name="Spophaly S."/>
        </authorList>
    </citation>
    <scope>NUCLEOTIDE SEQUENCE [LARGE SCALE GENOMIC DNA]</scope>
    <source>
        <strain evidence="4">PruArmRojPasFocal</strain>
    </source>
</reference>
<proteinExistence type="predicted"/>
<dbReference type="Gene3D" id="1.20.58.2010">
    <property type="entry name" value="PRONE domain, subdomain 1"/>
    <property type="match status" value="1"/>
</dbReference>
<dbReference type="EMBL" id="CAEKDK010000005">
    <property type="protein sequence ID" value="CAB4278949.1"/>
    <property type="molecule type" value="Genomic_DNA"/>
</dbReference>
<protein>
    <recommendedName>
        <fullName evidence="3">PRONE domain-containing protein</fullName>
    </recommendedName>
</protein>
<gene>
    <name evidence="4" type="ORF">CURHAP_LOCUS30889</name>
</gene>
<dbReference type="Proteomes" id="UP000507222">
    <property type="component" value="Unassembled WGS sequence"/>
</dbReference>
<feature type="domain" description="PRONE" evidence="3">
    <location>
        <begin position="105"/>
        <end position="495"/>
    </location>
</feature>
<dbReference type="InterPro" id="IPR005512">
    <property type="entry name" value="PRONE_dom"/>
</dbReference>
<evidence type="ECO:0000256" key="2">
    <source>
        <dbReference type="PROSITE-ProRule" id="PRU00663"/>
    </source>
</evidence>
<dbReference type="FunFam" id="1.20.58.1310:FF:000002">
    <property type="entry name" value="Rop guanine nucleotide exchange factor 2"/>
    <property type="match status" value="1"/>
</dbReference>
<accession>A0A6J5UQY0</accession>
<keyword evidence="1 2" id="KW-0344">Guanine-nucleotide releasing factor</keyword>
<dbReference type="FunFam" id="1.20.58.2010:FF:000001">
    <property type="entry name" value="Rop guanine nucleotide exchange factor 14"/>
    <property type="match status" value="1"/>
</dbReference>
<name>A0A6J5UQY0_PRUAR</name>
<dbReference type="GO" id="GO:0005085">
    <property type="term" value="F:guanyl-nucleotide exchange factor activity"/>
    <property type="evidence" value="ECO:0007669"/>
    <property type="project" value="UniProtKB-UniRule"/>
</dbReference>
<evidence type="ECO:0000256" key="1">
    <source>
        <dbReference type="ARBA" id="ARBA00022658"/>
    </source>
</evidence>
<dbReference type="Pfam" id="PF03759">
    <property type="entry name" value="PRONE"/>
    <property type="match status" value="2"/>
</dbReference>
<sequence length="577" mass="64975">MKRGLACCTRDREISIDFDEQERIMTYNGLENCILNGQSLENESTTSRGDGFATDSLDDDASTCSSGKDAFGSFSSKWLTVNRDEQRLDEWEPLDSPNHFYVKQKPSYVLQNSDVEEMKEKFSKLLLGEDVTGGYKGLSTAVALSNAITNLAATVFGELWKLEPLPEERKSKWRREMDWFLSPTNYMVELVPAKQNGANGRMLEIMTPKARADIHMNLPALQKLDSMLIETLESMVNTSFGMQKVVAGQKEGTKFHVRARDGGFQYPKYKLLGCLIQQNRNCLIRVGWFIKYSRLPDPSMKVFCLKCLCQLLSGMHSEVQLIHMKALSQHIAKLWCRSGKASLGEELYKVLTAETNSAEEMVNSLNLKSEHNALEVINRLEAAVFSWKERITEQVSGRSPVRTSWSFIKDPLSEIDKTESLLDRAEVLLQQLKTRYPNLPQTFLDVTKIQYGKDVGHSIMEAYSRVLGNLAFSILSRVGDVLQEDALNNPNSFTASSYFPWINISHNSSLAGQNIRYSFIHGNKGDRRHSDSTLSTIDLEFSYSVAKDSPVTATPSRARVWCIGREACVSVSPTNSP</sequence>
<dbReference type="PROSITE" id="PS51334">
    <property type="entry name" value="PRONE"/>
    <property type="match status" value="1"/>
</dbReference>
<organism evidence="4 5">
    <name type="scientific">Prunus armeniaca</name>
    <name type="common">Apricot</name>
    <name type="synonym">Armeniaca vulgaris</name>
    <dbReference type="NCBI Taxonomy" id="36596"/>
    <lineage>
        <taxon>Eukaryota</taxon>
        <taxon>Viridiplantae</taxon>
        <taxon>Streptophyta</taxon>
        <taxon>Embryophyta</taxon>
        <taxon>Tracheophyta</taxon>
        <taxon>Spermatophyta</taxon>
        <taxon>Magnoliopsida</taxon>
        <taxon>eudicotyledons</taxon>
        <taxon>Gunneridae</taxon>
        <taxon>Pentapetalae</taxon>
        <taxon>rosids</taxon>
        <taxon>fabids</taxon>
        <taxon>Rosales</taxon>
        <taxon>Rosaceae</taxon>
        <taxon>Amygdaloideae</taxon>
        <taxon>Amygdaleae</taxon>
        <taxon>Prunus</taxon>
    </lineage>
</organism>
<evidence type="ECO:0000259" key="3">
    <source>
        <dbReference type="PROSITE" id="PS51334"/>
    </source>
</evidence>
<dbReference type="InterPro" id="IPR038937">
    <property type="entry name" value="RopGEF"/>
</dbReference>
<dbReference type="PANTHER" id="PTHR33101:SF2">
    <property type="entry name" value="ROP GUANINE NUCLEOTIDE EXCHANGE FACTOR 14"/>
    <property type="match status" value="1"/>
</dbReference>
<dbReference type="AlphaFoldDB" id="A0A6J5UQY0"/>
<dbReference type="Gene3D" id="1.20.58.1310">
    <property type="entry name" value="PRONE domain, subdomain 2"/>
    <property type="match status" value="1"/>
</dbReference>
<evidence type="ECO:0000313" key="5">
    <source>
        <dbReference type="Proteomes" id="UP000507222"/>
    </source>
</evidence>
<dbReference type="PANTHER" id="PTHR33101">
    <property type="entry name" value="ROP GUANINE NUCLEOTIDE EXCHANGE FACTOR 1"/>
    <property type="match status" value="1"/>
</dbReference>